<name>A0A6S7IP15_PARCT</name>
<dbReference type="Pfam" id="PF00078">
    <property type="entry name" value="RVT_1"/>
    <property type="match status" value="1"/>
</dbReference>
<dbReference type="InterPro" id="IPR043502">
    <property type="entry name" value="DNA/RNA_pol_sf"/>
</dbReference>
<reference evidence="1" key="1">
    <citation type="submission" date="2020-04" db="EMBL/GenBank/DDBJ databases">
        <authorList>
            <person name="Alioto T."/>
            <person name="Alioto T."/>
            <person name="Gomez Garrido J."/>
        </authorList>
    </citation>
    <scope>NUCLEOTIDE SEQUENCE</scope>
    <source>
        <strain evidence="1">A484AB</strain>
    </source>
</reference>
<dbReference type="CDD" id="cd01650">
    <property type="entry name" value="RT_nLTR_like"/>
    <property type="match status" value="1"/>
</dbReference>
<dbReference type="OrthoDB" id="8197232at2759"/>
<organism evidence="1 2">
    <name type="scientific">Paramuricea clavata</name>
    <name type="common">Red gorgonian</name>
    <name type="synonym">Violescent sea-whip</name>
    <dbReference type="NCBI Taxonomy" id="317549"/>
    <lineage>
        <taxon>Eukaryota</taxon>
        <taxon>Metazoa</taxon>
        <taxon>Cnidaria</taxon>
        <taxon>Anthozoa</taxon>
        <taxon>Octocorallia</taxon>
        <taxon>Malacalcyonacea</taxon>
        <taxon>Plexauridae</taxon>
        <taxon>Paramuricea</taxon>
    </lineage>
</organism>
<sequence>MARVIPLYKNGQRNIPGNYRPISVLPAISKIMERILYDQLYNYLTKFELLSDSQFGFRKSHSTATALLDCTNDWYMNLDRKMFNLVVLIDLKKAFDTVDHQILLRKLELYGIKREALTLLKSYLTNRNQKCQIKNSFSTERLIKCGVPQGSVLGPLFFLLYINDLPQCLNKTKPRLFADDTNLTASGDSIIDLETVVNSDLENLRKWLIANKLSLNVAKTEFMLIGSKAMIKKNSDSRLNVFIENKQITQVSECKTLGVIVDQHLSWKSNSENICKK</sequence>
<dbReference type="PANTHER" id="PTHR33332">
    <property type="entry name" value="REVERSE TRANSCRIPTASE DOMAIN-CONTAINING PROTEIN"/>
    <property type="match status" value="1"/>
</dbReference>
<proteinExistence type="predicted"/>
<protein>
    <submittedName>
        <fullName evidence="1">Uncharacterized protein</fullName>
    </submittedName>
</protein>
<keyword evidence="2" id="KW-1185">Reference proteome</keyword>
<dbReference type="InterPro" id="IPR000477">
    <property type="entry name" value="RT_dom"/>
</dbReference>
<evidence type="ECO:0000313" key="2">
    <source>
        <dbReference type="Proteomes" id="UP001152795"/>
    </source>
</evidence>
<evidence type="ECO:0000313" key="1">
    <source>
        <dbReference type="EMBL" id="CAB4018769.1"/>
    </source>
</evidence>
<dbReference type="PROSITE" id="PS50878">
    <property type="entry name" value="RT_POL"/>
    <property type="match status" value="1"/>
</dbReference>
<dbReference type="Proteomes" id="UP001152795">
    <property type="component" value="Unassembled WGS sequence"/>
</dbReference>
<dbReference type="SUPFAM" id="SSF56672">
    <property type="entry name" value="DNA/RNA polymerases"/>
    <property type="match status" value="1"/>
</dbReference>
<gene>
    <name evidence="1" type="ORF">PACLA_8A052700</name>
</gene>
<accession>A0A6S7IP15</accession>
<dbReference type="AlphaFoldDB" id="A0A6S7IP15"/>
<comment type="caution">
    <text evidence="1">The sequence shown here is derived from an EMBL/GenBank/DDBJ whole genome shotgun (WGS) entry which is preliminary data.</text>
</comment>
<dbReference type="EMBL" id="CACRXK020010159">
    <property type="protein sequence ID" value="CAB4018769.1"/>
    <property type="molecule type" value="Genomic_DNA"/>
</dbReference>